<sequence length="106" mass="11140">MPIYASQLLELVRNIAASDPRTRELAADQVTDLISGYSLADGRVLTGVLAAAAACESNVGALEAQLNAIIQLGSLAEPEMVATLRTLDVEKLPGELGDYVADILED</sequence>
<dbReference type="RefSeq" id="WP_359206453.1">
    <property type="nucleotide sequence ID" value="NZ_JBEZAM010000012.1"/>
</dbReference>
<protein>
    <submittedName>
        <fullName evidence="1">Uncharacterized protein</fullName>
    </submittedName>
</protein>
<gene>
    <name evidence="1" type="ORF">AB0A76_12545</name>
</gene>
<dbReference type="Proteomes" id="UP001551210">
    <property type="component" value="Unassembled WGS sequence"/>
</dbReference>
<evidence type="ECO:0000313" key="1">
    <source>
        <dbReference type="EMBL" id="MEU7294016.1"/>
    </source>
</evidence>
<organism evidence="1 2">
    <name type="scientific">Streptomyces exfoliatus</name>
    <name type="common">Streptomyces hydrogenans</name>
    <dbReference type="NCBI Taxonomy" id="1905"/>
    <lineage>
        <taxon>Bacteria</taxon>
        <taxon>Bacillati</taxon>
        <taxon>Actinomycetota</taxon>
        <taxon>Actinomycetes</taxon>
        <taxon>Kitasatosporales</taxon>
        <taxon>Streptomycetaceae</taxon>
        <taxon>Streptomyces</taxon>
    </lineage>
</organism>
<proteinExistence type="predicted"/>
<keyword evidence="2" id="KW-1185">Reference proteome</keyword>
<name>A0ABV3CUX0_STREX</name>
<dbReference type="EMBL" id="JBEZAM010000012">
    <property type="protein sequence ID" value="MEU7294016.1"/>
    <property type="molecule type" value="Genomic_DNA"/>
</dbReference>
<comment type="caution">
    <text evidence="1">The sequence shown here is derived from an EMBL/GenBank/DDBJ whole genome shotgun (WGS) entry which is preliminary data.</text>
</comment>
<reference evidence="1 2" key="1">
    <citation type="submission" date="2024-06" db="EMBL/GenBank/DDBJ databases">
        <title>The Natural Products Discovery Center: Release of the First 8490 Sequenced Strains for Exploring Actinobacteria Biosynthetic Diversity.</title>
        <authorList>
            <person name="Kalkreuter E."/>
            <person name="Kautsar S.A."/>
            <person name="Yang D."/>
            <person name="Bader C.D."/>
            <person name="Teijaro C.N."/>
            <person name="Fluegel L."/>
            <person name="Davis C.M."/>
            <person name="Simpson J.R."/>
            <person name="Lauterbach L."/>
            <person name="Steele A.D."/>
            <person name="Gui C."/>
            <person name="Meng S."/>
            <person name="Li G."/>
            <person name="Viehrig K."/>
            <person name="Ye F."/>
            <person name="Su P."/>
            <person name="Kiefer A.F."/>
            <person name="Nichols A."/>
            <person name="Cepeda A.J."/>
            <person name="Yan W."/>
            <person name="Fan B."/>
            <person name="Jiang Y."/>
            <person name="Adhikari A."/>
            <person name="Zheng C.-J."/>
            <person name="Schuster L."/>
            <person name="Cowan T.M."/>
            <person name="Smanski M.J."/>
            <person name="Chevrette M.G."/>
            <person name="De Carvalho L.P.S."/>
            <person name="Shen B."/>
        </authorList>
    </citation>
    <scope>NUCLEOTIDE SEQUENCE [LARGE SCALE GENOMIC DNA]</scope>
    <source>
        <strain evidence="1 2">NPDC045705</strain>
    </source>
</reference>
<evidence type="ECO:0000313" key="2">
    <source>
        <dbReference type="Proteomes" id="UP001551210"/>
    </source>
</evidence>
<accession>A0ABV3CUX0</accession>